<feature type="binding site" evidence="9">
    <location>
        <begin position="159"/>
        <end position="160"/>
    </location>
    <ligand>
        <name>ATP</name>
        <dbReference type="ChEBI" id="CHEBI:30616"/>
    </ligand>
</feature>
<evidence type="ECO:0000259" key="13">
    <source>
        <dbReference type="PROSITE" id="PS50011"/>
    </source>
</evidence>
<dbReference type="EMBL" id="CACRXK020000009">
    <property type="protein sequence ID" value="CAB3976704.1"/>
    <property type="molecule type" value="Genomic_DNA"/>
</dbReference>
<dbReference type="InterPro" id="IPR011009">
    <property type="entry name" value="Kinase-like_dom_sf"/>
</dbReference>
<comment type="caution">
    <text evidence="14">The sequence shown here is derived from an EMBL/GenBank/DDBJ whole genome shotgun (WGS) entry which is preliminary data.</text>
</comment>
<feature type="binding site" evidence="9">
    <location>
        <position position="178"/>
    </location>
    <ligand>
        <name>ATP</name>
        <dbReference type="ChEBI" id="CHEBI:30616"/>
    </ligand>
</feature>
<gene>
    <name evidence="14" type="ORF">PACLA_8A062921</name>
</gene>
<dbReference type="Proteomes" id="UP001152795">
    <property type="component" value="Unassembled WGS sequence"/>
</dbReference>
<feature type="binding site" evidence="9">
    <location>
        <position position="62"/>
    </location>
    <ligand>
        <name>ATP</name>
        <dbReference type="ChEBI" id="CHEBI:30616"/>
    </ligand>
</feature>
<evidence type="ECO:0000256" key="8">
    <source>
        <dbReference type="PIRSR" id="PIRSR630616-1"/>
    </source>
</evidence>
<keyword evidence="5 9" id="KW-0067">ATP-binding</keyword>
<dbReference type="Gene3D" id="1.10.510.10">
    <property type="entry name" value="Transferase(Phosphotransferase) domain 1"/>
    <property type="match status" value="1"/>
</dbReference>
<feature type="region of interest" description="Disordered" evidence="12">
    <location>
        <begin position="345"/>
        <end position="430"/>
    </location>
</feature>
<evidence type="ECO:0000256" key="6">
    <source>
        <dbReference type="ARBA" id="ARBA00047899"/>
    </source>
</evidence>
<dbReference type="AlphaFoldDB" id="A0A6S7FBV8"/>
<evidence type="ECO:0000256" key="9">
    <source>
        <dbReference type="PIRSR" id="PIRSR630616-2"/>
    </source>
</evidence>
<dbReference type="InterPro" id="IPR008271">
    <property type="entry name" value="Ser/Thr_kinase_AS"/>
</dbReference>
<evidence type="ECO:0000313" key="14">
    <source>
        <dbReference type="EMBL" id="CAB3976704.1"/>
    </source>
</evidence>
<feature type="active site" description="Proton acceptor" evidence="8">
    <location>
        <position position="155"/>
    </location>
</feature>
<sequence length="430" mass="48774">MLKSSARKGSPGGSTRNVPHTRLEDENEFEKVYEFRQELGRGSFGRVYEAQCQTTGLKWAVKSVNKEKAGSYAVKMLEREVNIMKMIDHQHVVCLNEVYETPTKMFLVMELCDQGELCDLLRVRKTLNENETLTVIRQLADAIAYLHDLDIVHRDLKLENILLCKPVNDEPINIKISDFGLSYIKGSGEAMMQSVCGTPMYMAPEVIDEHEYSRQCDIWSIGVILFTLLTGSPPFQAPTEEKLYQLIKQGQLDFTHPCWQTINESAKNLLEGMLEVDPAHRSTAMEIKDHPWVNGDNESSARVNVIQMMKEYNAEQKKMNTSNHNNNIEETEKADAEEEIVEVVQQNNQEMKKSPSKTSLKKDTKDRKKSPAQTSSRIGKSSSSSQLNTSSNRENSGKKKTPSHTQRAHSSSNPTNASTRTTKQRKDKTR</sequence>
<evidence type="ECO:0000256" key="3">
    <source>
        <dbReference type="ARBA" id="ARBA00022741"/>
    </source>
</evidence>
<comment type="catalytic activity">
    <reaction evidence="7">
        <text>L-seryl-[protein] + ATP = O-phospho-L-seryl-[protein] + ADP + H(+)</text>
        <dbReference type="Rhea" id="RHEA:17989"/>
        <dbReference type="Rhea" id="RHEA-COMP:9863"/>
        <dbReference type="Rhea" id="RHEA-COMP:11604"/>
        <dbReference type="ChEBI" id="CHEBI:15378"/>
        <dbReference type="ChEBI" id="CHEBI:29999"/>
        <dbReference type="ChEBI" id="CHEBI:30616"/>
        <dbReference type="ChEBI" id="CHEBI:83421"/>
        <dbReference type="ChEBI" id="CHEBI:456216"/>
        <dbReference type="EC" id="2.7.11.1"/>
    </reaction>
</comment>
<dbReference type="GO" id="GO:0005524">
    <property type="term" value="F:ATP binding"/>
    <property type="evidence" value="ECO:0007669"/>
    <property type="project" value="UniProtKB-UniRule"/>
</dbReference>
<evidence type="ECO:0000256" key="11">
    <source>
        <dbReference type="RuleBase" id="RU000304"/>
    </source>
</evidence>
<comment type="similarity">
    <text evidence="11">Belongs to the protein kinase superfamily.</text>
</comment>
<dbReference type="SMART" id="SM00220">
    <property type="entry name" value="S_TKc"/>
    <property type="match status" value="1"/>
</dbReference>
<dbReference type="GO" id="GO:0004674">
    <property type="term" value="F:protein serine/threonine kinase activity"/>
    <property type="evidence" value="ECO:0007669"/>
    <property type="project" value="UniProtKB-KW"/>
</dbReference>
<evidence type="ECO:0000256" key="12">
    <source>
        <dbReference type="SAM" id="MobiDB-lite"/>
    </source>
</evidence>
<evidence type="ECO:0000256" key="2">
    <source>
        <dbReference type="ARBA" id="ARBA00022679"/>
    </source>
</evidence>
<dbReference type="OrthoDB" id="541276at2759"/>
<dbReference type="Pfam" id="PF00069">
    <property type="entry name" value="Pkinase"/>
    <property type="match status" value="1"/>
</dbReference>
<dbReference type="FunFam" id="1.10.510.10:FF:000571">
    <property type="entry name" value="Maternal embryonic leucine zipper kinase"/>
    <property type="match status" value="1"/>
</dbReference>
<dbReference type="InterPro" id="IPR030616">
    <property type="entry name" value="Aur-like"/>
</dbReference>
<dbReference type="SUPFAM" id="SSF56112">
    <property type="entry name" value="Protein kinase-like (PK-like)"/>
    <property type="match status" value="1"/>
</dbReference>
<proteinExistence type="inferred from homology"/>
<dbReference type="InterPro" id="IPR017441">
    <property type="entry name" value="Protein_kinase_ATP_BS"/>
</dbReference>
<accession>A0A6S7FBV8</accession>
<keyword evidence="15" id="KW-1185">Reference proteome</keyword>
<evidence type="ECO:0000256" key="1">
    <source>
        <dbReference type="ARBA" id="ARBA00022527"/>
    </source>
</evidence>
<comment type="catalytic activity">
    <reaction evidence="6">
        <text>L-threonyl-[protein] + ATP = O-phospho-L-threonyl-[protein] + ADP + H(+)</text>
        <dbReference type="Rhea" id="RHEA:46608"/>
        <dbReference type="Rhea" id="RHEA-COMP:11060"/>
        <dbReference type="Rhea" id="RHEA-COMP:11605"/>
        <dbReference type="ChEBI" id="CHEBI:15378"/>
        <dbReference type="ChEBI" id="CHEBI:30013"/>
        <dbReference type="ChEBI" id="CHEBI:30616"/>
        <dbReference type="ChEBI" id="CHEBI:61977"/>
        <dbReference type="ChEBI" id="CHEBI:456216"/>
        <dbReference type="EC" id="2.7.11.1"/>
    </reaction>
</comment>
<feature type="region of interest" description="Disordered" evidence="12">
    <location>
        <begin position="1"/>
        <end position="23"/>
    </location>
</feature>
<feature type="compositionally biased region" description="Low complexity" evidence="12">
    <location>
        <begin position="375"/>
        <end position="391"/>
    </location>
</feature>
<evidence type="ECO:0000256" key="10">
    <source>
        <dbReference type="PIRSR" id="PIRSR630616-3"/>
    </source>
</evidence>
<feature type="domain" description="Protein kinase" evidence="13">
    <location>
        <begin position="33"/>
        <end position="293"/>
    </location>
</feature>
<organism evidence="14 15">
    <name type="scientific">Paramuricea clavata</name>
    <name type="common">Red gorgonian</name>
    <name type="synonym">Violescent sea-whip</name>
    <dbReference type="NCBI Taxonomy" id="317549"/>
    <lineage>
        <taxon>Eukaryota</taxon>
        <taxon>Metazoa</taxon>
        <taxon>Cnidaria</taxon>
        <taxon>Anthozoa</taxon>
        <taxon>Octocorallia</taxon>
        <taxon>Malacalcyonacea</taxon>
        <taxon>Plexauridae</taxon>
        <taxon>Paramuricea</taxon>
    </lineage>
</organism>
<dbReference type="InterPro" id="IPR000719">
    <property type="entry name" value="Prot_kinase_dom"/>
</dbReference>
<keyword evidence="4 14" id="KW-0418">Kinase</keyword>
<feature type="compositionally biased region" description="Polar residues" evidence="12">
    <location>
        <begin position="403"/>
        <end position="418"/>
    </location>
</feature>
<reference evidence="14" key="1">
    <citation type="submission" date="2020-04" db="EMBL/GenBank/DDBJ databases">
        <authorList>
            <person name="Alioto T."/>
            <person name="Alioto T."/>
            <person name="Gomez Garrido J."/>
        </authorList>
    </citation>
    <scope>NUCLEOTIDE SEQUENCE</scope>
    <source>
        <strain evidence="14">A484AB</strain>
    </source>
</reference>
<dbReference type="PROSITE" id="PS00108">
    <property type="entry name" value="PROTEIN_KINASE_ST"/>
    <property type="match status" value="1"/>
</dbReference>
<keyword evidence="3 9" id="KW-0547">Nucleotide-binding</keyword>
<evidence type="ECO:0000256" key="4">
    <source>
        <dbReference type="ARBA" id="ARBA00022777"/>
    </source>
</evidence>
<feature type="cross-link" description="Glycyl lysine isopeptide (Lys-Gly) (interchain with G-Cter in SUMO2)" evidence="10">
    <location>
        <position position="157"/>
    </location>
</feature>
<protein>
    <submittedName>
        <fullName evidence="14">Serine threonine- kinase 33 isoform X1</fullName>
    </submittedName>
</protein>
<dbReference type="PROSITE" id="PS50011">
    <property type="entry name" value="PROTEIN_KINASE_DOM"/>
    <property type="match status" value="1"/>
</dbReference>
<name>A0A6S7FBV8_PARCT</name>
<dbReference type="PROSITE" id="PS00107">
    <property type="entry name" value="PROTEIN_KINASE_ATP"/>
    <property type="match status" value="1"/>
</dbReference>
<dbReference type="PANTHER" id="PTHR24350">
    <property type="entry name" value="SERINE/THREONINE-PROTEIN KINASE IAL-RELATED"/>
    <property type="match status" value="1"/>
</dbReference>
<dbReference type="FunFam" id="3.30.200.20:FF:000315">
    <property type="entry name" value="Calcium-dependent protein kinase 3"/>
    <property type="match status" value="1"/>
</dbReference>
<evidence type="ECO:0000313" key="15">
    <source>
        <dbReference type="Proteomes" id="UP001152795"/>
    </source>
</evidence>
<keyword evidence="2" id="KW-0808">Transferase</keyword>
<keyword evidence="1 11" id="KW-0723">Serine/threonine-protein kinase</keyword>
<evidence type="ECO:0000256" key="7">
    <source>
        <dbReference type="ARBA" id="ARBA00048679"/>
    </source>
</evidence>
<evidence type="ECO:0000256" key="5">
    <source>
        <dbReference type="ARBA" id="ARBA00022840"/>
    </source>
</evidence>